<comment type="caution">
    <text evidence="1">The sequence shown here is derived from an EMBL/GenBank/DDBJ whole genome shotgun (WGS) entry which is preliminary data.</text>
</comment>
<proteinExistence type="predicted"/>
<sequence>MIDNFIILLILLLMLFLLLSLKGVYSINKKIHSNDIKILKNFLKNNNLKIDDSNEIKLVFINYESSDFKRMDDFLSSSEVKLHVFLKSPTWLFKTKIEKWKNHNLIHTEEILFEHMYELIIYDPMNSSFSKHSNFLNTLECMEALAVNNENLKGKKVWI</sequence>
<name>A0ABV2PKK7_9BACI</name>
<dbReference type="EMBL" id="JBEPSB010000009">
    <property type="protein sequence ID" value="MET4561213.1"/>
    <property type="molecule type" value="Genomic_DNA"/>
</dbReference>
<keyword evidence="2" id="KW-1185">Reference proteome</keyword>
<dbReference type="RefSeq" id="WP_354471906.1">
    <property type="nucleotide sequence ID" value="NZ_JBEPSB010000009.1"/>
</dbReference>
<evidence type="ECO:0000313" key="2">
    <source>
        <dbReference type="Proteomes" id="UP001549363"/>
    </source>
</evidence>
<accession>A0ABV2PKK7</accession>
<dbReference type="Proteomes" id="UP001549363">
    <property type="component" value="Unassembled WGS sequence"/>
</dbReference>
<organism evidence="1 2">
    <name type="scientific">Lysinibacillus parviboronicapiens</name>
    <dbReference type="NCBI Taxonomy" id="436516"/>
    <lineage>
        <taxon>Bacteria</taxon>
        <taxon>Bacillati</taxon>
        <taxon>Bacillota</taxon>
        <taxon>Bacilli</taxon>
        <taxon>Bacillales</taxon>
        <taxon>Bacillaceae</taxon>
        <taxon>Lysinibacillus</taxon>
    </lineage>
</organism>
<protein>
    <submittedName>
        <fullName evidence="1">Uncharacterized protein</fullName>
    </submittedName>
</protein>
<evidence type="ECO:0000313" key="1">
    <source>
        <dbReference type="EMBL" id="MET4561213.1"/>
    </source>
</evidence>
<gene>
    <name evidence="1" type="ORF">ABIA69_002358</name>
</gene>
<reference evidence="1 2" key="1">
    <citation type="submission" date="2024-06" db="EMBL/GenBank/DDBJ databases">
        <title>Sorghum-associated microbial communities from plants grown in Nebraska, USA.</title>
        <authorList>
            <person name="Schachtman D."/>
        </authorList>
    </citation>
    <scope>NUCLEOTIDE SEQUENCE [LARGE SCALE GENOMIC DNA]</scope>
    <source>
        <strain evidence="1 2">736</strain>
    </source>
</reference>